<proteinExistence type="inferred from homology"/>
<dbReference type="GO" id="GO:0016491">
    <property type="term" value="F:oxidoreductase activity"/>
    <property type="evidence" value="ECO:0007669"/>
    <property type="project" value="UniProtKB-KW"/>
</dbReference>
<dbReference type="InterPro" id="IPR006094">
    <property type="entry name" value="Oxid_FAD_bind_N"/>
</dbReference>
<dbReference type="InterPro" id="IPR036318">
    <property type="entry name" value="FAD-bd_PCMH-like_sf"/>
</dbReference>
<keyword evidence="3" id="KW-0285">Flavoprotein</keyword>
<evidence type="ECO:0000313" key="9">
    <source>
        <dbReference type="Proteomes" id="UP000068243"/>
    </source>
</evidence>
<dbReference type="EMBL" id="BCMY01000022">
    <property type="protein sequence ID" value="GAQ46578.1"/>
    <property type="molecule type" value="Genomic_DNA"/>
</dbReference>
<keyword evidence="4" id="KW-0274">FAD</keyword>
<dbReference type="AlphaFoldDB" id="A0A117E347"/>
<dbReference type="Gene3D" id="3.20.20.100">
    <property type="entry name" value="NADP-dependent oxidoreductase domain"/>
    <property type="match status" value="1"/>
</dbReference>
<dbReference type="Gene3D" id="3.40.462.20">
    <property type="match status" value="1"/>
</dbReference>
<dbReference type="Pfam" id="PF00248">
    <property type="entry name" value="Aldo_ket_red"/>
    <property type="match status" value="1"/>
</dbReference>
<evidence type="ECO:0000256" key="2">
    <source>
        <dbReference type="ARBA" id="ARBA00005466"/>
    </source>
</evidence>
<dbReference type="InterPro" id="IPR012951">
    <property type="entry name" value="BBE"/>
</dbReference>
<gene>
    <name evidence="8" type="ORF">ABL_09239</name>
</gene>
<evidence type="ECO:0000256" key="6">
    <source>
        <dbReference type="SAM" id="SignalP"/>
    </source>
</evidence>
<dbReference type="GO" id="GO:0071949">
    <property type="term" value="F:FAD binding"/>
    <property type="evidence" value="ECO:0007669"/>
    <property type="project" value="InterPro"/>
</dbReference>
<dbReference type="Proteomes" id="UP000068243">
    <property type="component" value="Unassembled WGS sequence"/>
</dbReference>
<dbReference type="SUPFAM" id="SSF56176">
    <property type="entry name" value="FAD-binding/transporter-associated domain-like"/>
    <property type="match status" value="1"/>
</dbReference>
<dbReference type="Pfam" id="PF01565">
    <property type="entry name" value="FAD_binding_4"/>
    <property type="match status" value="1"/>
</dbReference>
<dbReference type="InterPro" id="IPR036812">
    <property type="entry name" value="NAD(P)_OxRdtase_dom_sf"/>
</dbReference>
<dbReference type="VEuPathDB" id="FungiDB:An16g02360"/>
<comment type="cofactor">
    <cofactor evidence="1">
        <name>FAD</name>
        <dbReference type="ChEBI" id="CHEBI:57692"/>
    </cofactor>
</comment>
<dbReference type="Pfam" id="PF08031">
    <property type="entry name" value="BBE"/>
    <property type="match status" value="1"/>
</dbReference>
<dbReference type="VEuPathDB" id="FungiDB:ATCC64974_7370"/>
<evidence type="ECO:0000256" key="5">
    <source>
        <dbReference type="ARBA" id="ARBA00023002"/>
    </source>
</evidence>
<reference evidence="9" key="1">
    <citation type="journal article" date="2016" name="Genome Announc.">
        <title>Draft genome sequence of Aspergillus niger strain An76.</title>
        <authorList>
            <person name="Gong W."/>
            <person name="Cheng Z."/>
            <person name="Zhang H."/>
            <person name="Liu L."/>
            <person name="Gao P."/>
            <person name="Wang L."/>
        </authorList>
    </citation>
    <scope>NUCLEOTIDE SEQUENCE [LARGE SCALE GENOMIC DNA]</scope>
    <source>
        <strain evidence="9">An76</strain>
    </source>
</reference>
<evidence type="ECO:0000259" key="7">
    <source>
        <dbReference type="PROSITE" id="PS51387"/>
    </source>
</evidence>
<dbReference type="VEuPathDB" id="FungiDB:ATCC64974_73340"/>
<name>A0A117E347_ASPNG</name>
<keyword evidence="5" id="KW-0560">Oxidoreductase</keyword>
<dbReference type="InterPro" id="IPR016166">
    <property type="entry name" value="FAD-bd_PCMH"/>
</dbReference>
<dbReference type="VEuPathDB" id="FungiDB:ASPNIDRAFT2_1108362"/>
<dbReference type="VEuPathDB" id="FungiDB:ASPNIDRAFT2_1169434"/>
<evidence type="ECO:0000256" key="4">
    <source>
        <dbReference type="ARBA" id="ARBA00022827"/>
    </source>
</evidence>
<dbReference type="PROSITE" id="PS51387">
    <property type="entry name" value="FAD_PCMH"/>
    <property type="match status" value="1"/>
</dbReference>
<keyword evidence="6" id="KW-0732">Signal</keyword>
<dbReference type="PANTHER" id="PTHR42973">
    <property type="entry name" value="BINDING OXIDOREDUCTASE, PUTATIVE (AFU_ORTHOLOGUE AFUA_1G17690)-RELATED"/>
    <property type="match status" value="1"/>
</dbReference>
<feature type="domain" description="FAD-binding PCMH-type" evidence="7">
    <location>
        <begin position="55"/>
        <end position="226"/>
    </location>
</feature>
<comment type="similarity">
    <text evidence="2">Belongs to the oxygen-dependent FAD-linked oxidoreductase family.</text>
</comment>
<accession>A0A117E347</accession>
<dbReference type="OrthoDB" id="415825at2759"/>
<dbReference type="InterPro" id="IPR016169">
    <property type="entry name" value="FAD-bd_PCMH_sub2"/>
</dbReference>
<organism evidence="8 9">
    <name type="scientific">Aspergillus niger</name>
    <dbReference type="NCBI Taxonomy" id="5061"/>
    <lineage>
        <taxon>Eukaryota</taxon>
        <taxon>Fungi</taxon>
        <taxon>Dikarya</taxon>
        <taxon>Ascomycota</taxon>
        <taxon>Pezizomycotina</taxon>
        <taxon>Eurotiomycetes</taxon>
        <taxon>Eurotiomycetidae</taxon>
        <taxon>Eurotiales</taxon>
        <taxon>Aspergillaceae</taxon>
        <taxon>Aspergillus</taxon>
        <taxon>Aspergillus subgen. Circumdati</taxon>
    </lineage>
</organism>
<evidence type="ECO:0000313" key="8">
    <source>
        <dbReference type="EMBL" id="GAQ46578.1"/>
    </source>
</evidence>
<evidence type="ECO:0000256" key="3">
    <source>
        <dbReference type="ARBA" id="ARBA00022630"/>
    </source>
</evidence>
<dbReference type="VEuPathDB" id="FungiDB:M747DRAFT_263166"/>
<dbReference type="InterPro" id="IPR023210">
    <property type="entry name" value="NADP_OxRdtase_dom"/>
</dbReference>
<dbReference type="CDD" id="cd19077">
    <property type="entry name" value="AKR_AKR8A1-2"/>
    <property type="match status" value="1"/>
</dbReference>
<dbReference type="PANTHER" id="PTHR42973:SF9">
    <property type="entry name" value="FAD-BINDING PCMH-TYPE DOMAIN-CONTAINING PROTEIN-RELATED"/>
    <property type="match status" value="1"/>
</dbReference>
<dbReference type="PaxDb" id="5061-CADANGAP00012467"/>
<sequence length="816" mass="89151">MVSLKHYATALIGLAQIATASNITALLSQLSPAAEVFYPYATNWTDTTQRWTTYEEPTFFASIKPNTTLDVQRIVKYASTHNIPFLAMGGGHGYTTTFAELQYGLEIDLSGFNQVAVDADANLMTIGGGVRFRDIFEPLYSAGKEIQTGSGSCVGMVGATLGAGVGRYQGIHGLIIDALESVQLVTSNGSLITVSKTKEPELFWGMRGAGFNFGIVTEATYTIYDLTNNGSVLNADFLFPASANGSFFEILASFNGTLPQPLSLFTLVINDTTYGPSIILNAAYAGPKSEGLAHLQPFLDLPYHKRNITQLTWNVLDTSALFGMDADFCIDGDMHNLWALGVARIDVPTHIAFFNTMVDFYYAYPEATGSSYEIEFFSTQAVRAVKDEETAYPYRDITAHVMLTFAYDDASLSQPVNDLASRWITRFNATSGFDRLQVYVSYAHGTEGLNAWYGAEKLPRLLELKKKWDPKGLFVYNNGLPLFYISNMTVTLVNKTIGPIGFGLMGLTWRANPTPYDEAVKVMKRALDLGANFWNAGEFYGPPQANSLQLLDYYFTKYPEDSSKVVLSVKGGLGAKGPDGTPEGIRASIDNCLKLLNGKVFISIFEPARVDPNTPIETTIGVIADYVKAGKIGGIGISECSEQTVRRAHAVHPLAAVEVELSLFSTDPLENGVAAACKELNVPLVAYSPLSRGWLTGQLRSLDDLPANDSRRNYPRFQPDVFHLNLKLVEQLEQIAKKKNVTLAQTAIAWVRAQNGLPGNPVVIPIPGCTTVERVEENLADVELSESEVKEIAAILKEIPVHGDRYGGALARFMNL</sequence>
<feature type="chain" id="PRO_5007147908" evidence="6">
    <location>
        <begin position="21"/>
        <end position="816"/>
    </location>
</feature>
<feature type="signal peptide" evidence="6">
    <location>
        <begin position="1"/>
        <end position="20"/>
    </location>
</feature>
<comment type="caution">
    <text evidence="8">The sequence shown here is derived from an EMBL/GenBank/DDBJ whole genome shotgun (WGS) entry which is preliminary data.</text>
</comment>
<dbReference type="VEuPathDB" id="FungiDB:An09g01920"/>
<dbReference type="Gene3D" id="3.30.465.10">
    <property type="match status" value="1"/>
</dbReference>
<dbReference type="VEuPathDB" id="FungiDB:M747DRAFT_240003"/>
<evidence type="ECO:0000256" key="1">
    <source>
        <dbReference type="ARBA" id="ARBA00001974"/>
    </source>
</evidence>
<dbReference type="SUPFAM" id="SSF51430">
    <property type="entry name" value="NAD(P)-linked oxidoreductase"/>
    <property type="match status" value="1"/>
</dbReference>
<protein>
    <submittedName>
        <fullName evidence="8">FAD-dependent oxidase</fullName>
    </submittedName>
</protein>
<dbReference type="InterPro" id="IPR050416">
    <property type="entry name" value="FAD-linked_Oxidoreductase"/>
</dbReference>